<organism evidence="4 5">
    <name type="scientific">Candidatus Blautia gallistercoris</name>
    <dbReference type="NCBI Taxonomy" id="2838490"/>
    <lineage>
        <taxon>Bacteria</taxon>
        <taxon>Bacillati</taxon>
        <taxon>Bacillota</taxon>
        <taxon>Clostridia</taxon>
        <taxon>Lachnospirales</taxon>
        <taxon>Lachnospiraceae</taxon>
        <taxon>Blautia</taxon>
    </lineage>
</organism>
<dbReference type="GO" id="GO:0003677">
    <property type="term" value="F:DNA binding"/>
    <property type="evidence" value="ECO:0007669"/>
    <property type="project" value="UniProtKB-UniRule"/>
</dbReference>
<dbReference type="Pfam" id="PF14278">
    <property type="entry name" value="TetR_C_8"/>
    <property type="match status" value="1"/>
</dbReference>
<dbReference type="SUPFAM" id="SSF46689">
    <property type="entry name" value="Homeodomain-like"/>
    <property type="match status" value="1"/>
</dbReference>
<dbReference type="PANTHER" id="PTHR43479:SF7">
    <property type="entry name" value="TETR-FAMILY TRANSCRIPTIONAL REGULATOR"/>
    <property type="match status" value="1"/>
</dbReference>
<dbReference type="InterPro" id="IPR001647">
    <property type="entry name" value="HTH_TetR"/>
</dbReference>
<dbReference type="InterPro" id="IPR039532">
    <property type="entry name" value="TetR_C_Firmicutes"/>
</dbReference>
<protein>
    <submittedName>
        <fullName evidence="4">TetR/AcrR family transcriptional regulator</fullName>
    </submittedName>
</protein>
<comment type="caution">
    <text evidence="4">The sequence shown here is derived from an EMBL/GenBank/DDBJ whole genome shotgun (WGS) entry which is preliminary data.</text>
</comment>
<dbReference type="EMBL" id="DXEX01000184">
    <property type="protein sequence ID" value="HIX59739.1"/>
    <property type="molecule type" value="Genomic_DNA"/>
</dbReference>
<dbReference type="InterPro" id="IPR009057">
    <property type="entry name" value="Homeodomain-like_sf"/>
</dbReference>
<proteinExistence type="predicted"/>
<evidence type="ECO:0000313" key="5">
    <source>
        <dbReference type="Proteomes" id="UP000886817"/>
    </source>
</evidence>
<evidence type="ECO:0000256" key="2">
    <source>
        <dbReference type="PROSITE-ProRule" id="PRU00335"/>
    </source>
</evidence>
<dbReference type="Proteomes" id="UP000886817">
    <property type="component" value="Unassembled WGS sequence"/>
</dbReference>
<dbReference type="InterPro" id="IPR050624">
    <property type="entry name" value="HTH-type_Tx_Regulator"/>
</dbReference>
<feature type="DNA-binding region" description="H-T-H motif" evidence="2">
    <location>
        <begin position="25"/>
        <end position="44"/>
    </location>
</feature>
<reference evidence="4" key="2">
    <citation type="submission" date="2021-04" db="EMBL/GenBank/DDBJ databases">
        <authorList>
            <person name="Gilroy R."/>
        </authorList>
    </citation>
    <scope>NUCLEOTIDE SEQUENCE</scope>
    <source>
        <strain evidence="4">ChiSjej1B19-8411</strain>
    </source>
</reference>
<dbReference type="Pfam" id="PF00440">
    <property type="entry name" value="TetR_N"/>
    <property type="match status" value="1"/>
</dbReference>
<accession>A0A9D2B447</accession>
<dbReference type="Gene3D" id="1.10.357.10">
    <property type="entry name" value="Tetracycline Repressor, domain 2"/>
    <property type="match status" value="1"/>
</dbReference>
<reference evidence="4" key="1">
    <citation type="journal article" date="2021" name="PeerJ">
        <title>Extensive microbial diversity within the chicken gut microbiome revealed by metagenomics and culture.</title>
        <authorList>
            <person name="Gilroy R."/>
            <person name="Ravi A."/>
            <person name="Getino M."/>
            <person name="Pursley I."/>
            <person name="Horton D.L."/>
            <person name="Alikhan N.F."/>
            <person name="Baker D."/>
            <person name="Gharbi K."/>
            <person name="Hall N."/>
            <person name="Watson M."/>
            <person name="Adriaenssens E.M."/>
            <person name="Foster-Nyarko E."/>
            <person name="Jarju S."/>
            <person name="Secka A."/>
            <person name="Antonio M."/>
            <person name="Oren A."/>
            <person name="Chaudhuri R.R."/>
            <person name="La Ragione R."/>
            <person name="Hildebrand F."/>
            <person name="Pallen M.J."/>
        </authorList>
    </citation>
    <scope>NUCLEOTIDE SEQUENCE</scope>
    <source>
        <strain evidence="4">ChiSjej1B19-8411</strain>
    </source>
</reference>
<dbReference type="PANTHER" id="PTHR43479">
    <property type="entry name" value="ACREF/ENVCD OPERON REPRESSOR-RELATED"/>
    <property type="match status" value="1"/>
</dbReference>
<dbReference type="PROSITE" id="PS50977">
    <property type="entry name" value="HTH_TETR_2"/>
    <property type="match status" value="1"/>
</dbReference>
<name>A0A9D2B447_9FIRM</name>
<evidence type="ECO:0000259" key="3">
    <source>
        <dbReference type="PROSITE" id="PS50977"/>
    </source>
</evidence>
<evidence type="ECO:0000313" key="4">
    <source>
        <dbReference type="EMBL" id="HIX59739.1"/>
    </source>
</evidence>
<gene>
    <name evidence="4" type="ORF">IAA45_08505</name>
</gene>
<dbReference type="AlphaFoldDB" id="A0A9D2B447"/>
<keyword evidence="1 2" id="KW-0238">DNA-binding</keyword>
<feature type="non-terminal residue" evidence="4">
    <location>
        <position position="1"/>
    </location>
</feature>
<sequence>HAYIKDAMANALKDLSKRKSIQKITISDIVSECGISKQSFYNHFKDKNDLIVYTCTSEARRNLKDAMKEGRNYKEAIMHYYKNSLPLKHFYRSFIHEPDLQILLFNLVAEFSREYMVKQIEYHYGKGKITPELNLVIRFNSSGNAQLFIDWMMRNMETDPEIMADVNFACIPEPLKNYFNCEEINAII</sequence>
<feature type="domain" description="HTH tetR-type" evidence="3">
    <location>
        <begin position="2"/>
        <end position="62"/>
    </location>
</feature>
<evidence type="ECO:0000256" key="1">
    <source>
        <dbReference type="ARBA" id="ARBA00023125"/>
    </source>
</evidence>